<name>A0AA41S892_PAPNU</name>
<feature type="signal peptide" evidence="6">
    <location>
        <begin position="1"/>
        <end position="21"/>
    </location>
</feature>
<keyword evidence="4" id="KW-0735">Signal-anchor</keyword>
<feature type="chain" id="PRO_5041211147" description="Exostosin GT47 domain-containing protein" evidence="6">
    <location>
        <begin position="22"/>
        <end position="429"/>
    </location>
</feature>
<keyword evidence="3" id="KW-0328">Glycosyltransferase</keyword>
<comment type="caution">
    <text evidence="8">The sequence shown here is derived from an EMBL/GenBank/DDBJ whole genome shotgun (WGS) entry which is preliminary data.</text>
</comment>
<gene>
    <name evidence="8" type="ORF">MKW94_007006</name>
</gene>
<evidence type="ECO:0000313" key="8">
    <source>
        <dbReference type="EMBL" id="MCL7034912.1"/>
    </source>
</evidence>
<comment type="subcellular location">
    <subcellularLocation>
        <location evidence="1">Golgi apparatus membrane</location>
        <topology evidence="1">Single-pass type II membrane protein</topology>
    </subcellularLocation>
</comment>
<organism evidence="8 9">
    <name type="scientific">Papaver nudicaule</name>
    <name type="common">Iceland poppy</name>
    <dbReference type="NCBI Taxonomy" id="74823"/>
    <lineage>
        <taxon>Eukaryota</taxon>
        <taxon>Viridiplantae</taxon>
        <taxon>Streptophyta</taxon>
        <taxon>Embryophyta</taxon>
        <taxon>Tracheophyta</taxon>
        <taxon>Spermatophyta</taxon>
        <taxon>Magnoliopsida</taxon>
        <taxon>Ranunculales</taxon>
        <taxon>Papaveraceae</taxon>
        <taxon>Papaveroideae</taxon>
        <taxon>Papaver</taxon>
    </lineage>
</organism>
<evidence type="ECO:0000256" key="2">
    <source>
        <dbReference type="ARBA" id="ARBA00010271"/>
    </source>
</evidence>
<keyword evidence="3" id="KW-0808">Transferase</keyword>
<reference evidence="8" key="1">
    <citation type="submission" date="2022-03" db="EMBL/GenBank/DDBJ databases">
        <title>A functionally conserved STORR gene fusion in Papaver species that diverged 16.8 million years ago.</title>
        <authorList>
            <person name="Catania T."/>
        </authorList>
    </citation>
    <scope>NUCLEOTIDE SEQUENCE</scope>
    <source>
        <strain evidence="8">S-191538</strain>
    </source>
</reference>
<dbReference type="PANTHER" id="PTHR11062">
    <property type="entry name" value="EXOSTOSIN HEPARAN SULFATE GLYCOSYLTRANSFERASE -RELATED"/>
    <property type="match status" value="1"/>
</dbReference>
<dbReference type="Proteomes" id="UP001177140">
    <property type="component" value="Unassembled WGS sequence"/>
</dbReference>
<evidence type="ECO:0000256" key="3">
    <source>
        <dbReference type="ARBA" id="ARBA00022676"/>
    </source>
</evidence>
<feature type="domain" description="Exostosin GT47" evidence="7">
    <location>
        <begin position="95"/>
        <end position="379"/>
    </location>
</feature>
<dbReference type="InterPro" id="IPR040911">
    <property type="entry name" value="Exostosin_GT47"/>
</dbReference>
<keyword evidence="4" id="KW-0812">Transmembrane</keyword>
<dbReference type="GO" id="GO:0000139">
    <property type="term" value="C:Golgi membrane"/>
    <property type="evidence" value="ECO:0007669"/>
    <property type="project" value="UniProtKB-SubCell"/>
</dbReference>
<comment type="similarity">
    <text evidence="2">Belongs to the glycosyltransferase 47 family.</text>
</comment>
<evidence type="ECO:0000256" key="6">
    <source>
        <dbReference type="SAM" id="SignalP"/>
    </source>
</evidence>
<keyword evidence="5" id="KW-0333">Golgi apparatus</keyword>
<dbReference type="InterPro" id="IPR004263">
    <property type="entry name" value="Exostosin"/>
</dbReference>
<evidence type="ECO:0000256" key="5">
    <source>
        <dbReference type="ARBA" id="ARBA00023034"/>
    </source>
</evidence>
<keyword evidence="9" id="KW-1185">Reference proteome</keyword>
<sequence length="429" mass="49198">MAATVKTLYLLFVWFSTVVISQSSQTHEFSKATSTGTTTRIGRIEEGLKRARYAIRRAARTANLTSGGSEKDEFVSRGSIYINPSAFYQSHIEMEKRLKVWTYKEGQQPLFHDGPVNGIYSTEGQFIDEMESGLSPFTTQNPDEAHLFFLPFSVVNIKRFILKPNPSIRWTWLQLFVEDYIKVVSNKYPFWNRSNGADHFMVSCHDRGPQISSAFPRKLFKNLIRVLCNANTSEGFHPIRDATLPEVNLRYGELGHPQLGNQPAINRPILAFFAGRAHGYGRSVLFKYWKDKDDEVQVYQSLPKPLNYTNLMTQSKFCLCPSGYEVASPRIVEAIYVGCIPVILTDSYVLPFSDVLNWSQISVQIPVHKIPDIKVILKNISNVEYLKMQNRVMQVQRHFVLNRPAQRFDLLHMVLHSVWLRRLNIGLVS</sequence>
<dbReference type="PANTHER" id="PTHR11062:SF124">
    <property type="entry name" value="XYLOGALACTURONAN BETA-1,3-XYLOSYLTRANSFERASE"/>
    <property type="match status" value="1"/>
</dbReference>
<dbReference type="Pfam" id="PF03016">
    <property type="entry name" value="Exostosin_GT47"/>
    <property type="match status" value="1"/>
</dbReference>
<evidence type="ECO:0000313" key="9">
    <source>
        <dbReference type="Proteomes" id="UP001177140"/>
    </source>
</evidence>
<dbReference type="EMBL" id="JAJJMA010151317">
    <property type="protein sequence ID" value="MCL7034912.1"/>
    <property type="molecule type" value="Genomic_DNA"/>
</dbReference>
<dbReference type="GO" id="GO:0016757">
    <property type="term" value="F:glycosyltransferase activity"/>
    <property type="evidence" value="ECO:0007669"/>
    <property type="project" value="UniProtKB-KW"/>
</dbReference>
<protein>
    <recommendedName>
        <fullName evidence="7">Exostosin GT47 domain-containing protein</fullName>
    </recommendedName>
</protein>
<keyword evidence="6" id="KW-0732">Signal</keyword>
<evidence type="ECO:0000259" key="7">
    <source>
        <dbReference type="Pfam" id="PF03016"/>
    </source>
</evidence>
<proteinExistence type="inferred from homology"/>
<evidence type="ECO:0000256" key="1">
    <source>
        <dbReference type="ARBA" id="ARBA00004323"/>
    </source>
</evidence>
<dbReference type="AlphaFoldDB" id="A0AA41S892"/>
<evidence type="ECO:0000256" key="4">
    <source>
        <dbReference type="ARBA" id="ARBA00022968"/>
    </source>
</evidence>
<accession>A0AA41S892</accession>